<comment type="caution">
    <text evidence="2">The sequence shown here is derived from an EMBL/GenBank/DDBJ whole genome shotgun (WGS) entry which is preliminary data.</text>
</comment>
<dbReference type="Proteomes" id="UP000701702">
    <property type="component" value="Unassembled WGS sequence"/>
</dbReference>
<dbReference type="Pfam" id="PF03401">
    <property type="entry name" value="TctC"/>
    <property type="match status" value="1"/>
</dbReference>
<accession>A0ABM8X2B0</accession>
<organism evidence="2 3">
    <name type="scientific">Cupriavidus pinatubonensis</name>
    <dbReference type="NCBI Taxonomy" id="248026"/>
    <lineage>
        <taxon>Bacteria</taxon>
        <taxon>Pseudomonadati</taxon>
        <taxon>Pseudomonadota</taxon>
        <taxon>Betaproteobacteria</taxon>
        <taxon>Burkholderiales</taxon>
        <taxon>Burkholderiaceae</taxon>
        <taxon>Cupriavidus</taxon>
    </lineage>
</organism>
<sequence>MSSRRSPALPEVPTTTELGFPSLLSSTWFAVLAPKGTPNDIVRKMNVAINNVVADPETVKVFTEMGASPLGGTPERVAYVLSADLLKWRAVVKRGNIQMQ</sequence>
<gene>
    <name evidence="2" type="ORF">LMG23994_02769</name>
</gene>
<dbReference type="PANTHER" id="PTHR42928">
    <property type="entry name" value="TRICARBOXYLATE-BINDING PROTEIN"/>
    <property type="match status" value="1"/>
</dbReference>
<evidence type="ECO:0000256" key="1">
    <source>
        <dbReference type="ARBA" id="ARBA00006987"/>
    </source>
</evidence>
<dbReference type="EMBL" id="CAJZAF010000013">
    <property type="protein sequence ID" value="CAG9174028.1"/>
    <property type="molecule type" value="Genomic_DNA"/>
</dbReference>
<reference evidence="2 3" key="1">
    <citation type="submission" date="2021-08" db="EMBL/GenBank/DDBJ databases">
        <authorList>
            <person name="Peeters C."/>
        </authorList>
    </citation>
    <scope>NUCLEOTIDE SEQUENCE [LARGE SCALE GENOMIC DNA]</scope>
    <source>
        <strain evidence="2 3">LMG 23994</strain>
    </source>
</reference>
<evidence type="ECO:0008006" key="4">
    <source>
        <dbReference type="Google" id="ProtNLM"/>
    </source>
</evidence>
<evidence type="ECO:0000313" key="3">
    <source>
        <dbReference type="Proteomes" id="UP000701702"/>
    </source>
</evidence>
<protein>
    <recommendedName>
        <fullName evidence="4">Tripartite tricarboxylate transporter family receptor</fullName>
    </recommendedName>
</protein>
<dbReference type="InterPro" id="IPR005064">
    <property type="entry name" value="BUG"/>
</dbReference>
<dbReference type="PANTHER" id="PTHR42928:SF5">
    <property type="entry name" value="BLR1237 PROTEIN"/>
    <property type="match status" value="1"/>
</dbReference>
<comment type="similarity">
    <text evidence="1">Belongs to the UPF0065 (bug) family.</text>
</comment>
<proteinExistence type="inferred from homology"/>
<dbReference type="Gene3D" id="3.40.190.150">
    <property type="entry name" value="Bordetella uptake gene, domain 1"/>
    <property type="match status" value="1"/>
</dbReference>
<name>A0ABM8X2B0_9BURK</name>
<dbReference type="InterPro" id="IPR042100">
    <property type="entry name" value="Bug_dom1"/>
</dbReference>
<keyword evidence="3" id="KW-1185">Reference proteome</keyword>
<evidence type="ECO:0000313" key="2">
    <source>
        <dbReference type="EMBL" id="CAG9174028.1"/>
    </source>
</evidence>